<protein>
    <recommendedName>
        <fullName evidence="5">CBM6 domain-containing protein</fullName>
    </recommendedName>
</protein>
<keyword evidence="7" id="KW-1185">Reference proteome</keyword>
<keyword evidence="1 4" id="KW-0732">Signal</keyword>
<dbReference type="SUPFAM" id="SSF51445">
    <property type="entry name" value="(Trans)glycosidases"/>
    <property type="match status" value="1"/>
</dbReference>
<proteinExistence type="predicted"/>
<keyword evidence="2" id="KW-0378">Hydrolase</keyword>
<dbReference type="CDD" id="cd04080">
    <property type="entry name" value="CBM6_cellulase-like"/>
    <property type="match status" value="2"/>
</dbReference>
<feature type="domain" description="CBM6" evidence="5">
    <location>
        <begin position="695"/>
        <end position="817"/>
    </location>
</feature>
<gene>
    <name evidence="6" type="ORF">J2X31_000860</name>
</gene>
<dbReference type="InterPro" id="IPR008979">
    <property type="entry name" value="Galactose-bd-like_sf"/>
</dbReference>
<dbReference type="Gene3D" id="3.20.20.80">
    <property type="entry name" value="Glycosidases"/>
    <property type="match status" value="1"/>
</dbReference>
<dbReference type="InterPro" id="IPR026444">
    <property type="entry name" value="Secre_tail"/>
</dbReference>
<dbReference type="NCBIfam" id="TIGR04183">
    <property type="entry name" value="Por_Secre_tail"/>
    <property type="match status" value="1"/>
</dbReference>
<dbReference type="RefSeq" id="WP_310024728.1">
    <property type="nucleotide sequence ID" value="NZ_JAVDVI010000003.1"/>
</dbReference>
<dbReference type="Pfam" id="PF00150">
    <property type="entry name" value="Cellulase"/>
    <property type="match status" value="1"/>
</dbReference>
<dbReference type="SMART" id="SM00606">
    <property type="entry name" value="CBD_IV"/>
    <property type="match status" value="2"/>
</dbReference>
<dbReference type="Proteomes" id="UP001255185">
    <property type="component" value="Unassembled WGS sequence"/>
</dbReference>
<name>A0ABU1TLP5_9FLAO</name>
<dbReference type="Pfam" id="PF18962">
    <property type="entry name" value="Por_Secre_tail"/>
    <property type="match status" value="1"/>
</dbReference>
<evidence type="ECO:0000313" key="7">
    <source>
        <dbReference type="Proteomes" id="UP001255185"/>
    </source>
</evidence>
<feature type="chain" id="PRO_5045962857" description="CBM6 domain-containing protein" evidence="4">
    <location>
        <begin position="19"/>
        <end position="1091"/>
    </location>
</feature>
<evidence type="ECO:0000256" key="2">
    <source>
        <dbReference type="ARBA" id="ARBA00022801"/>
    </source>
</evidence>
<dbReference type="InterPro" id="IPR001547">
    <property type="entry name" value="Glyco_hydro_5"/>
</dbReference>
<dbReference type="InterPro" id="IPR006584">
    <property type="entry name" value="Cellulose-bd_IV"/>
</dbReference>
<evidence type="ECO:0000313" key="6">
    <source>
        <dbReference type="EMBL" id="MDR6966860.1"/>
    </source>
</evidence>
<keyword evidence="3" id="KW-0326">Glycosidase</keyword>
<reference evidence="6 7" key="1">
    <citation type="submission" date="2023-07" db="EMBL/GenBank/DDBJ databases">
        <title>Sorghum-associated microbial communities from plants grown in Nebraska, USA.</title>
        <authorList>
            <person name="Schachtman D."/>
        </authorList>
    </citation>
    <scope>NUCLEOTIDE SEQUENCE [LARGE SCALE GENOMIC DNA]</scope>
    <source>
        <strain evidence="6 7">3773</strain>
    </source>
</reference>
<dbReference type="Gene3D" id="2.60.120.260">
    <property type="entry name" value="Galactose-binding domain-like"/>
    <property type="match status" value="2"/>
</dbReference>
<evidence type="ECO:0000256" key="1">
    <source>
        <dbReference type="ARBA" id="ARBA00022729"/>
    </source>
</evidence>
<dbReference type="SUPFAM" id="SSF103647">
    <property type="entry name" value="TSP type-3 repeat"/>
    <property type="match status" value="1"/>
</dbReference>
<accession>A0ABU1TLP5</accession>
<feature type="domain" description="CBM6" evidence="5">
    <location>
        <begin position="452"/>
        <end position="577"/>
    </location>
</feature>
<evidence type="ECO:0000256" key="3">
    <source>
        <dbReference type="ARBA" id="ARBA00023295"/>
    </source>
</evidence>
<sequence>MKKIILLLLITSSLSSFGQGFLHRDGQNIVDGNGQNVILRGLGLGGWMVQEGYMLQTDAFAGPQHKIKEKITQLIGETNTAEFYQAYRDNGITKRDIDSLAAWGFNSVRLPMHYNLYTLPIEQEPVAGQNTWLDEGFEMTDNLLAWCAENNLYLILDLHAAPGGQGKDANISDYDSTKPSLWESVDNRNKTIALWRKLADRYKDSPWIGAYDLINEPNWNFTGTNQNGCDEQNNGPLRALQLAITQAIREVDNNHLIFIEGNCWGNNYNGMFPLWDDNLALSFHKYWNYNTTASIQGILNLRTQHNVPIWLGESGENSNVWFAEAISLVESHNIGWAFWPMKKIESIAGVTAVTKTADYQTLLNYWQNGGTQPTVAFAKAALMQIAENYKMQNVTVKYDVIDAMFRQVQSNETLPYKNHVLPGKVYAVNYDLGRINHAYYDTDFVNYRTDTGTYDAWNKGWTMRNDGVDIQTCNDTQTNGFQVGFIEPKEWLQYTIDVNAETSYDVDIRYASPSAVAKLYLADANGQISETITLPSTGGYETWGTATLTDVLLNQGTNKVKIYFEVGNFNLNFIEFKNPTPSAQADMKVVEASTSILGEKVNLTFNKNLQTGIDFSASNLQLFVNGTQQTISSVAINPENPRAIVLQPATAINASDVVTLSYNGTNILANDATSQPVFTNKPVKNNVGNILGISGKIEAEDFYHNQGMTLETTSDIGGGSALGYTDSGDYLDFLVNIAEDGNYRVEYRTSGQNATGKINLQLIGAATTTYQTVTFNPTGSWTTWATTVSNATLPAGRYMLRINVIDPGFNLNWIRFSLMQPDDDNDGVPNTDDDCPNTPVGDVVDFNGCTIFSLAYDNFTIKSKSETCKDSNNGSIEITANANHPYVAAISGNGINQTNSFTQNTTFSNLGGGNYNVCITIPTLSNFQNCFEIAIQEPADLAVMARVSNEENSVTLDLSGGNLYRIKHNDQLFITDENSFIINLQAGENAVSVETDKPCQGTYQEKFLMEDKIFAHPNPVKDHFLFINVPAKKDETVFIQVYSMMGKLVINKQFQSDGSAFSIDMGSLSTGTYALKVVSNTSMYNTKIIKQ</sequence>
<organism evidence="6 7">
    <name type="scientific">Flavobacterium arsenatis</name>
    <dbReference type="NCBI Taxonomy" id="1484332"/>
    <lineage>
        <taxon>Bacteria</taxon>
        <taxon>Pseudomonadati</taxon>
        <taxon>Bacteroidota</taxon>
        <taxon>Flavobacteriia</taxon>
        <taxon>Flavobacteriales</taxon>
        <taxon>Flavobacteriaceae</taxon>
        <taxon>Flavobacterium</taxon>
    </lineage>
</organism>
<dbReference type="Pfam" id="PF03422">
    <property type="entry name" value="CBM_6"/>
    <property type="match status" value="2"/>
</dbReference>
<evidence type="ECO:0000256" key="4">
    <source>
        <dbReference type="SAM" id="SignalP"/>
    </source>
</evidence>
<dbReference type="PANTHER" id="PTHR31297:SF13">
    <property type="entry name" value="PUTATIVE-RELATED"/>
    <property type="match status" value="1"/>
</dbReference>
<dbReference type="InterPro" id="IPR050386">
    <property type="entry name" value="Glycosyl_hydrolase_5"/>
</dbReference>
<dbReference type="PROSITE" id="PS51175">
    <property type="entry name" value="CBM6"/>
    <property type="match status" value="2"/>
</dbReference>
<dbReference type="PANTHER" id="PTHR31297">
    <property type="entry name" value="GLUCAN ENDO-1,6-BETA-GLUCOSIDASE B"/>
    <property type="match status" value="1"/>
</dbReference>
<dbReference type="EMBL" id="JAVDVI010000003">
    <property type="protein sequence ID" value="MDR6966860.1"/>
    <property type="molecule type" value="Genomic_DNA"/>
</dbReference>
<dbReference type="SUPFAM" id="SSF49785">
    <property type="entry name" value="Galactose-binding domain-like"/>
    <property type="match status" value="2"/>
</dbReference>
<dbReference type="InterPro" id="IPR017853">
    <property type="entry name" value="GH"/>
</dbReference>
<feature type="signal peptide" evidence="4">
    <location>
        <begin position="1"/>
        <end position="18"/>
    </location>
</feature>
<dbReference type="InterPro" id="IPR028974">
    <property type="entry name" value="TSP_type-3_rpt"/>
</dbReference>
<dbReference type="InterPro" id="IPR005084">
    <property type="entry name" value="CBM6"/>
</dbReference>
<comment type="caution">
    <text evidence="6">The sequence shown here is derived from an EMBL/GenBank/DDBJ whole genome shotgun (WGS) entry which is preliminary data.</text>
</comment>
<evidence type="ECO:0000259" key="5">
    <source>
        <dbReference type="PROSITE" id="PS51175"/>
    </source>
</evidence>